<accession>A0A174SSH2</accession>
<organism evidence="1 2">
    <name type="scientific">Dorea longicatena</name>
    <dbReference type="NCBI Taxonomy" id="88431"/>
    <lineage>
        <taxon>Bacteria</taxon>
        <taxon>Bacillati</taxon>
        <taxon>Bacillota</taxon>
        <taxon>Clostridia</taxon>
        <taxon>Lachnospirales</taxon>
        <taxon>Lachnospiraceae</taxon>
        <taxon>Dorea</taxon>
    </lineage>
</organism>
<evidence type="ECO:0000313" key="2">
    <source>
        <dbReference type="Proteomes" id="UP000095485"/>
    </source>
</evidence>
<name>A0A174SSH2_9FIRM</name>
<dbReference type="Proteomes" id="UP000095485">
    <property type="component" value="Unassembled WGS sequence"/>
</dbReference>
<reference evidence="1 2" key="1">
    <citation type="submission" date="2015-09" db="EMBL/GenBank/DDBJ databases">
        <authorList>
            <consortium name="Pathogen Informatics"/>
        </authorList>
    </citation>
    <scope>NUCLEOTIDE SEQUENCE [LARGE SCALE GENOMIC DNA]</scope>
    <source>
        <strain evidence="1 2">2789STDY5834914</strain>
    </source>
</reference>
<evidence type="ECO:0000313" key="1">
    <source>
        <dbReference type="EMBL" id="CUP99301.1"/>
    </source>
</evidence>
<gene>
    <name evidence="1" type="ORF">ERS852526_02518</name>
</gene>
<dbReference type="AlphaFoldDB" id="A0A174SSH2"/>
<proteinExistence type="predicted"/>
<sequence length="58" mass="6958">MACPRNLFGKNNKVCVEESRTLINERGDLLPFFVYKFFFGYIIKDVTERYSYNREVIL</sequence>
<protein>
    <submittedName>
        <fullName evidence="1">Uncharacterized protein</fullName>
    </submittedName>
</protein>
<dbReference type="EMBL" id="CZAY01000020">
    <property type="protein sequence ID" value="CUP99301.1"/>
    <property type="molecule type" value="Genomic_DNA"/>
</dbReference>